<organism evidence="1 2">
    <name type="scientific">Trapa incisa</name>
    <dbReference type="NCBI Taxonomy" id="236973"/>
    <lineage>
        <taxon>Eukaryota</taxon>
        <taxon>Viridiplantae</taxon>
        <taxon>Streptophyta</taxon>
        <taxon>Embryophyta</taxon>
        <taxon>Tracheophyta</taxon>
        <taxon>Spermatophyta</taxon>
        <taxon>Magnoliopsida</taxon>
        <taxon>eudicotyledons</taxon>
        <taxon>Gunneridae</taxon>
        <taxon>Pentapetalae</taxon>
        <taxon>rosids</taxon>
        <taxon>malvids</taxon>
        <taxon>Myrtales</taxon>
        <taxon>Lythraceae</taxon>
        <taxon>Trapa</taxon>
    </lineage>
</organism>
<reference evidence="1 2" key="1">
    <citation type="journal article" date="2023" name="Hortic Res">
        <title>Pangenome of water caltrop reveals structural variations and asymmetric subgenome divergence after allopolyploidization.</title>
        <authorList>
            <person name="Zhang X."/>
            <person name="Chen Y."/>
            <person name="Wang L."/>
            <person name="Yuan Y."/>
            <person name="Fang M."/>
            <person name="Shi L."/>
            <person name="Lu R."/>
            <person name="Comes H.P."/>
            <person name="Ma Y."/>
            <person name="Chen Y."/>
            <person name="Huang G."/>
            <person name="Zhou Y."/>
            <person name="Zheng Z."/>
            <person name="Qiu Y."/>
        </authorList>
    </citation>
    <scope>NUCLEOTIDE SEQUENCE [LARGE SCALE GENOMIC DNA]</scope>
    <source>
        <tissue evidence="1">Roots</tissue>
    </source>
</reference>
<dbReference type="EMBL" id="JAXIOK010000017">
    <property type="protein sequence ID" value="KAK4750670.1"/>
    <property type="molecule type" value="Genomic_DNA"/>
</dbReference>
<comment type="caution">
    <text evidence="1">The sequence shown here is derived from an EMBL/GenBank/DDBJ whole genome shotgun (WGS) entry which is preliminary data.</text>
</comment>
<protein>
    <submittedName>
        <fullName evidence="1">Uncharacterized protein</fullName>
    </submittedName>
</protein>
<accession>A0AAN7JP04</accession>
<proteinExistence type="predicted"/>
<evidence type="ECO:0000313" key="2">
    <source>
        <dbReference type="Proteomes" id="UP001345219"/>
    </source>
</evidence>
<evidence type="ECO:0000313" key="1">
    <source>
        <dbReference type="EMBL" id="KAK4750670.1"/>
    </source>
</evidence>
<sequence length="101" mass="11455">MMARILRHIVPDTCVSHARMFSLVNGYGGPIEAYKILEHHDDVGTVRWIDDGFRGLLPFPFNSTLGGTSAAPYFNDKSRASDEQYVVDSFLQDWLIFPLFC</sequence>
<gene>
    <name evidence="1" type="ORF">SAY87_004152</name>
</gene>
<dbReference type="Proteomes" id="UP001345219">
    <property type="component" value="Chromosome 4"/>
</dbReference>
<dbReference type="AlphaFoldDB" id="A0AAN7JP04"/>
<keyword evidence="2" id="KW-1185">Reference proteome</keyword>
<name>A0AAN7JP04_9MYRT</name>